<keyword evidence="6" id="KW-0966">Cell projection</keyword>
<comment type="subcellular location">
    <subcellularLocation>
        <location evidence="1">Cell projection</location>
        <location evidence="1">Cilium</location>
    </subcellularLocation>
</comment>
<evidence type="ECO:0000256" key="1">
    <source>
        <dbReference type="ARBA" id="ARBA00004138"/>
    </source>
</evidence>
<dbReference type="AlphaFoldDB" id="A0AAD1UII2"/>
<protein>
    <recommendedName>
        <fullName evidence="3">Cilia- and flagella-associated protein 157</fullName>
    </recommendedName>
</protein>
<dbReference type="PANTHER" id="PTHR31954:SF1">
    <property type="entry name" value="CILIA- AND FLAGELLA-ASSOCIATED PROTEIN 157"/>
    <property type="match status" value="1"/>
</dbReference>
<evidence type="ECO:0000313" key="10">
    <source>
        <dbReference type="Proteomes" id="UP001295684"/>
    </source>
</evidence>
<evidence type="ECO:0000256" key="7">
    <source>
        <dbReference type="SAM" id="Coils"/>
    </source>
</evidence>
<evidence type="ECO:0000313" key="9">
    <source>
        <dbReference type="EMBL" id="CAI2367327.1"/>
    </source>
</evidence>
<organism evidence="9 10">
    <name type="scientific">Euplotes crassus</name>
    <dbReference type="NCBI Taxonomy" id="5936"/>
    <lineage>
        <taxon>Eukaryota</taxon>
        <taxon>Sar</taxon>
        <taxon>Alveolata</taxon>
        <taxon>Ciliophora</taxon>
        <taxon>Intramacronucleata</taxon>
        <taxon>Spirotrichea</taxon>
        <taxon>Hypotrichia</taxon>
        <taxon>Euplotida</taxon>
        <taxon>Euplotidae</taxon>
        <taxon>Moneuplotes</taxon>
    </lineage>
</organism>
<keyword evidence="5" id="KW-0969">Cilium</keyword>
<keyword evidence="10" id="KW-1185">Reference proteome</keyword>
<evidence type="ECO:0000256" key="6">
    <source>
        <dbReference type="ARBA" id="ARBA00023273"/>
    </source>
</evidence>
<keyword evidence="4 7" id="KW-0175">Coiled coil</keyword>
<feature type="coiled-coil region" evidence="7">
    <location>
        <begin position="263"/>
        <end position="339"/>
    </location>
</feature>
<evidence type="ECO:0000256" key="5">
    <source>
        <dbReference type="ARBA" id="ARBA00023069"/>
    </source>
</evidence>
<dbReference type="Proteomes" id="UP001295684">
    <property type="component" value="Unassembled WGS sequence"/>
</dbReference>
<feature type="compositionally biased region" description="Basic and acidic residues" evidence="8">
    <location>
        <begin position="10"/>
        <end position="20"/>
    </location>
</feature>
<gene>
    <name evidence="9" type="ORF">ECRASSUSDP1_LOCUS8609</name>
</gene>
<dbReference type="GO" id="GO:0008017">
    <property type="term" value="F:microtubule binding"/>
    <property type="evidence" value="ECO:0007669"/>
    <property type="project" value="TreeGrafter"/>
</dbReference>
<feature type="region of interest" description="Disordered" evidence="8">
    <location>
        <begin position="460"/>
        <end position="495"/>
    </location>
</feature>
<dbReference type="PANTHER" id="PTHR31954">
    <property type="entry name" value="CILIA- AND FLAGELLA-ASSOCIATED PROTEIN 157"/>
    <property type="match status" value="1"/>
</dbReference>
<dbReference type="InterPro" id="IPR038844">
    <property type="entry name" value="CFAP157"/>
</dbReference>
<reference evidence="9" key="1">
    <citation type="submission" date="2023-07" db="EMBL/GenBank/DDBJ databases">
        <authorList>
            <consortium name="AG Swart"/>
            <person name="Singh M."/>
            <person name="Singh A."/>
            <person name="Seah K."/>
            <person name="Emmerich C."/>
        </authorList>
    </citation>
    <scope>NUCLEOTIDE SEQUENCE</scope>
    <source>
        <strain evidence="9">DP1</strain>
    </source>
</reference>
<sequence>MEETNEELEEQKKKLMEQNDNKDPMTLLLYEHNSIRLIQKLDNENKEFNLKNQTLKARIKEEKEVYNKRIDDLQGNIKNMEKEIFELNNDIKELDKEKHKNLMMTTQAQEAEYDKQIKENEKEMERLDQKLEECSQFEDKREEIEEHIEKLKERLEKERQEHEMELAEKEEEKHQAIEKLRKDMLFQIKETKAELLSLNDAELQNTTKLTIQQNHQLTSELEFQSKQTETLLYKNNKMSEQIVALKKDIEIHKQVENELAKRSHFCQKVIKKLRQKLKDLNEEIANSKKNKHGKPKSKIDDKWDGTKKEELIGFLETKLDEIQKRLENTQSKYEGIKKRYLILYDKLSQSREKYRRTVLLLTDYLDDLLNSSEQVLSTDQDMHLNLDEIKEAKVPIKDLEAKDKIALILVLLKQLQPYITDYTPEHPAALELLQDRKVESDTTETLNRILNNIKVQTKRSEVGSRETASRGFKKRFKKESETDEFKLPPIHKHHS</sequence>
<evidence type="ECO:0000256" key="8">
    <source>
        <dbReference type="SAM" id="MobiDB-lite"/>
    </source>
</evidence>
<proteinExistence type="inferred from homology"/>
<evidence type="ECO:0000256" key="4">
    <source>
        <dbReference type="ARBA" id="ARBA00023054"/>
    </source>
</evidence>
<dbReference type="GO" id="GO:0036064">
    <property type="term" value="C:ciliary basal body"/>
    <property type="evidence" value="ECO:0007669"/>
    <property type="project" value="TreeGrafter"/>
</dbReference>
<comment type="similarity">
    <text evidence="2">Belongs to the CFAP157 family.</text>
</comment>
<name>A0AAD1UII2_EUPCR</name>
<comment type="caution">
    <text evidence="9">The sequence shown here is derived from an EMBL/GenBank/DDBJ whole genome shotgun (WGS) entry which is preliminary data.</text>
</comment>
<evidence type="ECO:0000256" key="2">
    <source>
        <dbReference type="ARBA" id="ARBA00010841"/>
    </source>
</evidence>
<evidence type="ECO:0000256" key="3">
    <source>
        <dbReference type="ARBA" id="ARBA00014087"/>
    </source>
</evidence>
<accession>A0AAD1UII2</accession>
<feature type="region of interest" description="Disordered" evidence="8">
    <location>
        <begin position="1"/>
        <end position="20"/>
    </location>
</feature>
<dbReference type="EMBL" id="CAMPGE010008428">
    <property type="protein sequence ID" value="CAI2367327.1"/>
    <property type="molecule type" value="Genomic_DNA"/>
</dbReference>